<feature type="signal peptide" evidence="1">
    <location>
        <begin position="1"/>
        <end position="19"/>
    </location>
</feature>
<evidence type="ECO:0000313" key="2">
    <source>
        <dbReference type="EMBL" id="KAJ7027979.1"/>
    </source>
</evidence>
<dbReference type="Pfam" id="PF12296">
    <property type="entry name" value="HsbA"/>
    <property type="match status" value="1"/>
</dbReference>
<keyword evidence="1" id="KW-0732">Signal</keyword>
<dbReference type="PANTHER" id="PTHR38123:SF1">
    <property type="entry name" value="HYDROPHOBIC SURFACE BINDING PROTEIN"/>
    <property type="match status" value="1"/>
</dbReference>
<evidence type="ECO:0000313" key="3">
    <source>
        <dbReference type="Proteomes" id="UP001218188"/>
    </source>
</evidence>
<name>A0AAD6SH69_9AGAR</name>
<keyword evidence="3" id="KW-1185">Reference proteome</keyword>
<dbReference type="Proteomes" id="UP001218188">
    <property type="component" value="Unassembled WGS sequence"/>
</dbReference>
<dbReference type="GO" id="GO:0005576">
    <property type="term" value="C:extracellular region"/>
    <property type="evidence" value="ECO:0007669"/>
    <property type="project" value="TreeGrafter"/>
</dbReference>
<gene>
    <name evidence="2" type="ORF">C8F04DRAFT_1120660</name>
</gene>
<dbReference type="AlphaFoldDB" id="A0AAD6SH69"/>
<dbReference type="Gene3D" id="1.20.1280.140">
    <property type="match status" value="1"/>
</dbReference>
<organism evidence="2 3">
    <name type="scientific">Mycena alexandri</name>
    <dbReference type="NCBI Taxonomy" id="1745969"/>
    <lineage>
        <taxon>Eukaryota</taxon>
        <taxon>Fungi</taxon>
        <taxon>Dikarya</taxon>
        <taxon>Basidiomycota</taxon>
        <taxon>Agaricomycotina</taxon>
        <taxon>Agaricomycetes</taxon>
        <taxon>Agaricomycetidae</taxon>
        <taxon>Agaricales</taxon>
        <taxon>Marasmiineae</taxon>
        <taxon>Mycenaceae</taxon>
        <taxon>Mycena</taxon>
    </lineage>
</organism>
<protein>
    <submittedName>
        <fullName evidence="2">Hydrophobic surface binding protein</fullName>
    </submittedName>
</protein>
<feature type="chain" id="PRO_5042076333" evidence="1">
    <location>
        <begin position="20"/>
        <end position="181"/>
    </location>
</feature>
<dbReference type="PANTHER" id="PTHR38123">
    <property type="entry name" value="CELL WALL SERINE-THREONINE-RICH GALACTOMANNOPROTEIN MP1 (AFU_ORTHOLOGUE AFUA_4G03240)"/>
    <property type="match status" value="1"/>
</dbReference>
<proteinExistence type="predicted"/>
<evidence type="ECO:0000256" key="1">
    <source>
        <dbReference type="SAM" id="SignalP"/>
    </source>
</evidence>
<sequence length="181" mass="18292">MVYFSRLLLSFSLLAVGLASPVKRTVAQVEADIASISSQVTTLDNAINAFPATGGSLTAALAIHTDATNLETTLNKGTTDVKATGTVDDADGNTILNSVTAFEPTILDALKGIAAKEPAFAALPIGGIPALILADLKTLRTDTGAFAQALIAAAPADLKSEATTIANTIDAGFATAIAAYS</sequence>
<dbReference type="EMBL" id="JARJCM010000117">
    <property type="protein sequence ID" value="KAJ7027979.1"/>
    <property type="molecule type" value="Genomic_DNA"/>
</dbReference>
<comment type="caution">
    <text evidence="2">The sequence shown here is derived from an EMBL/GenBank/DDBJ whole genome shotgun (WGS) entry which is preliminary data.</text>
</comment>
<dbReference type="InterPro" id="IPR021054">
    <property type="entry name" value="Cell_wall_mannoprotein_1"/>
</dbReference>
<accession>A0AAD6SH69</accession>
<reference evidence="2" key="1">
    <citation type="submission" date="2023-03" db="EMBL/GenBank/DDBJ databases">
        <title>Massive genome expansion in bonnet fungi (Mycena s.s.) driven by repeated elements and novel gene families across ecological guilds.</title>
        <authorList>
            <consortium name="Lawrence Berkeley National Laboratory"/>
            <person name="Harder C.B."/>
            <person name="Miyauchi S."/>
            <person name="Viragh M."/>
            <person name="Kuo A."/>
            <person name="Thoen E."/>
            <person name="Andreopoulos B."/>
            <person name="Lu D."/>
            <person name="Skrede I."/>
            <person name="Drula E."/>
            <person name="Henrissat B."/>
            <person name="Morin E."/>
            <person name="Kohler A."/>
            <person name="Barry K."/>
            <person name="LaButti K."/>
            <person name="Morin E."/>
            <person name="Salamov A."/>
            <person name="Lipzen A."/>
            <person name="Mereny Z."/>
            <person name="Hegedus B."/>
            <person name="Baldrian P."/>
            <person name="Stursova M."/>
            <person name="Weitz H."/>
            <person name="Taylor A."/>
            <person name="Grigoriev I.V."/>
            <person name="Nagy L.G."/>
            <person name="Martin F."/>
            <person name="Kauserud H."/>
        </authorList>
    </citation>
    <scope>NUCLEOTIDE SEQUENCE</scope>
    <source>
        <strain evidence="2">CBHHK200</strain>
    </source>
</reference>